<dbReference type="Gene3D" id="3.40.630.30">
    <property type="match status" value="1"/>
</dbReference>
<gene>
    <name evidence="2" type="ORF">H9726_03700</name>
</gene>
<dbReference type="Proteomes" id="UP000824025">
    <property type="component" value="Unassembled WGS sequence"/>
</dbReference>
<reference evidence="2" key="1">
    <citation type="journal article" date="2021" name="PeerJ">
        <title>Extensive microbial diversity within the chicken gut microbiome revealed by metagenomics and culture.</title>
        <authorList>
            <person name="Gilroy R."/>
            <person name="Ravi A."/>
            <person name="Getino M."/>
            <person name="Pursley I."/>
            <person name="Horton D.L."/>
            <person name="Alikhan N.F."/>
            <person name="Baker D."/>
            <person name="Gharbi K."/>
            <person name="Hall N."/>
            <person name="Watson M."/>
            <person name="Adriaenssens E.M."/>
            <person name="Foster-Nyarko E."/>
            <person name="Jarju S."/>
            <person name="Secka A."/>
            <person name="Antonio M."/>
            <person name="Oren A."/>
            <person name="Chaudhuri R.R."/>
            <person name="La Ragione R."/>
            <person name="Hildebrand F."/>
            <person name="Pallen M.J."/>
        </authorList>
    </citation>
    <scope>NUCLEOTIDE SEQUENCE</scope>
    <source>
        <strain evidence="2">CHK192-19661</strain>
    </source>
</reference>
<feature type="domain" description="N-acetyltransferase" evidence="1">
    <location>
        <begin position="1"/>
        <end position="149"/>
    </location>
</feature>
<dbReference type="InterPro" id="IPR016181">
    <property type="entry name" value="Acyl_CoA_acyltransferase"/>
</dbReference>
<dbReference type="InterPro" id="IPR000182">
    <property type="entry name" value="GNAT_dom"/>
</dbReference>
<dbReference type="PANTHER" id="PTHR43617:SF20">
    <property type="entry name" value="N-ALPHA-ACETYLTRANSFERASE RIMI"/>
    <property type="match status" value="1"/>
</dbReference>
<comment type="caution">
    <text evidence="2">The sequence shown here is derived from an EMBL/GenBank/DDBJ whole genome shotgun (WGS) entry which is preliminary data.</text>
</comment>
<dbReference type="AlphaFoldDB" id="A0A9D2D6K6"/>
<dbReference type="CDD" id="cd04301">
    <property type="entry name" value="NAT_SF"/>
    <property type="match status" value="1"/>
</dbReference>
<dbReference type="GO" id="GO:0016747">
    <property type="term" value="F:acyltransferase activity, transferring groups other than amino-acyl groups"/>
    <property type="evidence" value="ECO:0007669"/>
    <property type="project" value="InterPro"/>
</dbReference>
<evidence type="ECO:0000259" key="1">
    <source>
        <dbReference type="PROSITE" id="PS51186"/>
    </source>
</evidence>
<protein>
    <submittedName>
        <fullName evidence="2">GNAT family N-acetyltransferase</fullName>
    </submittedName>
</protein>
<dbReference type="PANTHER" id="PTHR43617">
    <property type="entry name" value="L-AMINO ACID N-ACETYLTRANSFERASE"/>
    <property type="match status" value="1"/>
</dbReference>
<dbReference type="EMBL" id="DXCF01000019">
    <property type="protein sequence ID" value="HIZ09572.1"/>
    <property type="molecule type" value="Genomic_DNA"/>
</dbReference>
<evidence type="ECO:0000313" key="2">
    <source>
        <dbReference type="EMBL" id="HIZ09572.1"/>
    </source>
</evidence>
<accession>A0A9D2D6K6</accession>
<dbReference type="InterPro" id="IPR050276">
    <property type="entry name" value="MshD_Acetyltransferase"/>
</dbReference>
<proteinExistence type="predicted"/>
<organism evidence="2 3">
    <name type="scientific">Candidatus Borkfalkia avicola</name>
    <dbReference type="NCBI Taxonomy" id="2838503"/>
    <lineage>
        <taxon>Bacteria</taxon>
        <taxon>Bacillati</taxon>
        <taxon>Bacillota</taxon>
        <taxon>Clostridia</taxon>
        <taxon>Christensenellales</taxon>
        <taxon>Christensenellaceae</taxon>
        <taxon>Candidatus Borkfalkia</taxon>
    </lineage>
</organism>
<dbReference type="PROSITE" id="PS51186">
    <property type="entry name" value="GNAT"/>
    <property type="match status" value="1"/>
</dbReference>
<dbReference type="SUPFAM" id="SSF55729">
    <property type="entry name" value="Acyl-CoA N-acyltransferases (Nat)"/>
    <property type="match status" value="1"/>
</dbReference>
<dbReference type="Pfam" id="PF00583">
    <property type="entry name" value="Acetyltransf_1"/>
    <property type="match status" value="1"/>
</dbReference>
<sequence length="149" mass="17414">MVRRIEERDRDDFFRLSAQFYDSPAVLHPIPAGYHEKTFEEMMRSRAYADGCMLEEDGECVGFGLVAKTWSREAGGMALWLEELFILPQYRSRGLGSAFFAYWEKYAADNGYARIRLEVEEDNTRARALYERLGYRPLGYLQMVKELRG</sequence>
<evidence type="ECO:0000313" key="3">
    <source>
        <dbReference type="Proteomes" id="UP000824025"/>
    </source>
</evidence>
<reference evidence="2" key="2">
    <citation type="submission" date="2021-04" db="EMBL/GenBank/DDBJ databases">
        <authorList>
            <person name="Gilroy R."/>
        </authorList>
    </citation>
    <scope>NUCLEOTIDE SEQUENCE</scope>
    <source>
        <strain evidence="2">CHK192-19661</strain>
    </source>
</reference>
<name>A0A9D2D6K6_9FIRM</name>